<evidence type="ECO:0000313" key="5">
    <source>
        <dbReference type="Proteomes" id="UP000597762"/>
    </source>
</evidence>
<dbReference type="Gene3D" id="1.10.565.10">
    <property type="entry name" value="Retinoid X Receptor"/>
    <property type="match status" value="1"/>
</dbReference>
<dbReference type="EMBL" id="CAHIKZ030005450">
    <property type="protein sequence ID" value="CAE1325438.1"/>
    <property type="molecule type" value="Genomic_DNA"/>
</dbReference>
<dbReference type="SUPFAM" id="SSF48508">
    <property type="entry name" value="Nuclear receptor ligand-binding domain"/>
    <property type="match status" value="1"/>
</dbReference>
<evidence type="ECO:0000313" key="4">
    <source>
        <dbReference type="EMBL" id="CAE1325438.1"/>
    </source>
</evidence>
<accession>A0A812EK36</accession>
<keyword evidence="5" id="KW-1185">Reference proteome</keyword>
<dbReference type="AlphaFoldDB" id="A0A812EK36"/>
<evidence type="ECO:0000256" key="2">
    <source>
        <dbReference type="ARBA" id="ARBA00023163"/>
    </source>
</evidence>
<keyword evidence="2" id="KW-0804">Transcription</keyword>
<organism evidence="4 5">
    <name type="scientific">Acanthosepion pharaonis</name>
    <name type="common">Pharaoh cuttlefish</name>
    <name type="synonym">Sepia pharaonis</name>
    <dbReference type="NCBI Taxonomy" id="158019"/>
    <lineage>
        <taxon>Eukaryota</taxon>
        <taxon>Metazoa</taxon>
        <taxon>Spiralia</taxon>
        <taxon>Lophotrochozoa</taxon>
        <taxon>Mollusca</taxon>
        <taxon>Cephalopoda</taxon>
        <taxon>Coleoidea</taxon>
        <taxon>Decapodiformes</taxon>
        <taxon>Sepiida</taxon>
        <taxon>Sepiina</taxon>
        <taxon>Sepiidae</taxon>
        <taxon>Acanthosepion</taxon>
    </lineage>
</organism>
<gene>
    <name evidence="4" type="ORF">SPHA_75071</name>
</gene>
<comment type="caution">
    <text evidence="4">The sequence shown here is derived from an EMBL/GenBank/DDBJ whole genome shotgun (WGS) entry which is preliminary data.</text>
</comment>
<evidence type="ECO:0000256" key="1">
    <source>
        <dbReference type="ARBA" id="ARBA00023015"/>
    </source>
</evidence>
<keyword evidence="1" id="KW-0805">Transcription regulation</keyword>
<proteinExistence type="predicted"/>
<keyword evidence="3" id="KW-0675">Receptor</keyword>
<name>A0A812EK36_ACAPH</name>
<reference evidence="4" key="1">
    <citation type="submission" date="2021-01" db="EMBL/GenBank/DDBJ databases">
        <authorList>
            <person name="Li R."/>
            <person name="Bekaert M."/>
        </authorList>
    </citation>
    <scope>NUCLEOTIDE SEQUENCE</scope>
    <source>
        <strain evidence="4">Farmed</strain>
    </source>
</reference>
<protein>
    <submittedName>
        <fullName evidence="4">Uncharacterized protein</fullName>
    </submittedName>
</protein>
<dbReference type="Proteomes" id="UP000597762">
    <property type="component" value="Unassembled WGS sequence"/>
</dbReference>
<dbReference type="InterPro" id="IPR035500">
    <property type="entry name" value="NHR-like_dom_sf"/>
</dbReference>
<sequence>MASFLTDVSILPNACIKLTAMKIFGRHMPQAVPYCQSHLIQFVDAEIDLIISLLKHLPADFQTCMYDMRREDHVTLYSLIILRLCQQSHNLSNGIQLADGVYVFTEQAMSDLGLNVTSRKVIRILIASLRRSRLHRSEFLCLFYLLALDKRLAENRHEFDVRYLCLLRLLQTYLERHIRERSVREERIKLILTIKETVELFGWYFFDNVVRLRKRIDSRLRTFG</sequence>
<evidence type="ECO:0000256" key="3">
    <source>
        <dbReference type="ARBA" id="ARBA00023170"/>
    </source>
</evidence>